<evidence type="ECO:0000313" key="1">
    <source>
        <dbReference type="Proteomes" id="UP000887580"/>
    </source>
</evidence>
<organism evidence="1 2">
    <name type="scientific">Panagrolaimus sp. PS1159</name>
    <dbReference type="NCBI Taxonomy" id="55785"/>
    <lineage>
        <taxon>Eukaryota</taxon>
        <taxon>Metazoa</taxon>
        <taxon>Ecdysozoa</taxon>
        <taxon>Nematoda</taxon>
        <taxon>Chromadorea</taxon>
        <taxon>Rhabditida</taxon>
        <taxon>Tylenchina</taxon>
        <taxon>Panagrolaimomorpha</taxon>
        <taxon>Panagrolaimoidea</taxon>
        <taxon>Panagrolaimidae</taxon>
        <taxon>Panagrolaimus</taxon>
    </lineage>
</organism>
<name>A0AC35EWX0_9BILA</name>
<protein>
    <submittedName>
        <fullName evidence="2">Uncharacterized protein</fullName>
    </submittedName>
</protein>
<proteinExistence type="predicted"/>
<evidence type="ECO:0000313" key="2">
    <source>
        <dbReference type="WBParaSite" id="PS1159_v2.g1156.t1"/>
    </source>
</evidence>
<dbReference type="WBParaSite" id="PS1159_v2.g1156.t1">
    <property type="protein sequence ID" value="PS1159_v2.g1156.t1"/>
    <property type="gene ID" value="PS1159_v2.g1156"/>
</dbReference>
<sequence>MFHKVYSSVEYLSTVISPCKKRNVELEVRQNISNNPEPENFSEAESRLVEDALPDPTQKSIFARNTEEIIPAPTIDVQNDVHVLQPESVKQCDCFDFNHPSKFWLKNACKKLNMNYDQNAYKFWSNINIDEIKDVSKPDYIRSVKGGKSSCFRALSYLLSGVENKEIKTTIRTYFYDNFKDLGVIAEYDFATLTINDKIVKDTILAEQMTPILWETIAKYLECRIGIFEDDKLAKYGNWIKNDEEIVTLLFEKDNENYRIVMELSDI</sequence>
<reference evidence="2" key="1">
    <citation type="submission" date="2022-11" db="UniProtKB">
        <authorList>
            <consortium name="WormBaseParasite"/>
        </authorList>
    </citation>
    <scope>IDENTIFICATION</scope>
</reference>
<dbReference type="Proteomes" id="UP000887580">
    <property type="component" value="Unplaced"/>
</dbReference>
<accession>A0AC35EWX0</accession>